<dbReference type="Proteomes" id="UP000298030">
    <property type="component" value="Unassembled WGS sequence"/>
</dbReference>
<protein>
    <submittedName>
        <fullName evidence="1">Uncharacterized protein</fullName>
    </submittedName>
</protein>
<comment type="caution">
    <text evidence="1">The sequence shown here is derived from an EMBL/GenBank/DDBJ whole genome shotgun (WGS) entry which is preliminary data.</text>
</comment>
<dbReference type="EMBL" id="QPFP01000002">
    <property type="protein sequence ID" value="TEB39208.1"/>
    <property type="molecule type" value="Genomic_DNA"/>
</dbReference>
<dbReference type="AlphaFoldDB" id="A0A4Y7TZF6"/>
<evidence type="ECO:0000313" key="2">
    <source>
        <dbReference type="Proteomes" id="UP000298030"/>
    </source>
</evidence>
<sequence>MGGRIGSVPMFLAERLRLVQVGKEAKVWNHLHKPHQQPLGLLACRAQHLVSGQLTIPVLVPLGRNKC</sequence>
<accession>A0A4Y7TZF6</accession>
<keyword evidence="2" id="KW-1185">Reference proteome</keyword>
<organism evidence="1 2">
    <name type="scientific">Coprinellus micaceus</name>
    <name type="common">Glistening ink-cap mushroom</name>
    <name type="synonym">Coprinus micaceus</name>
    <dbReference type="NCBI Taxonomy" id="71717"/>
    <lineage>
        <taxon>Eukaryota</taxon>
        <taxon>Fungi</taxon>
        <taxon>Dikarya</taxon>
        <taxon>Basidiomycota</taxon>
        <taxon>Agaricomycotina</taxon>
        <taxon>Agaricomycetes</taxon>
        <taxon>Agaricomycetidae</taxon>
        <taxon>Agaricales</taxon>
        <taxon>Agaricineae</taxon>
        <taxon>Psathyrellaceae</taxon>
        <taxon>Coprinellus</taxon>
    </lineage>
</organism>
<reference evidence="1 2" key="1">
    <citation type="journal article" date="2019" name="Nat. Ecol. Evol.">
        <title>Megaphylogeny resolves global patterns of mushroom evolution.</title>
        <authorList>
            <person name="Varga T."/>
            <person name="Krizsan K."/>
            <person name="Foldi C."/>
            <person name="Dima B."/>
            <person name="Sanchez-Garcia M."/>
            <person name="Sanchez-Ramirez S."/>
            <person name="Szollosi G.J."/>
            <person name="Szarkandi J.G."/>
            <person name="Papp V."/>
            <person name="Albert L."/>
            <person name="Andreopoulos W."/>
            <person name="Angelini C."/>
            <person name="Antonin V."/>
            <person name="Barry K.W."/>
            <person name="Bougher N.L."/>
            <person name="Buchanan P."/>
            <person name="Buyck B."/>
            <person name="Bense V."/>
            <person name="Catcheside P."/>
            <person name="Chovatia M."/>
            <person name="Cooper J."/>
            <person name="Damon W."/>
            <person name="Desjardin D."/>
            <person name="Finy P."/>
            <person name="Geml J."/>
            <person name="Haridas S."/>
            <person name="Hughes K."/>
            <person name="Justo A."/>
            <person name="Karasinski D."/>
            <person name="Kautmanova I."/>
            <person name="Kiss B."/>
            <person name="Kocsube S."/>
            <person name="Kotiranta H."/>
            <person name="LaButti K.M."/>
            <person name="Lechner B.E."/>
            <person name="Liimatainen K."/>
            <person name="Lipzen A."/>
            <person name="Lukacs Z."/>
            <person name="Mihaltcheva S."/>
            <person name="Morgado L.N."/>
            <person name="Niskanen T."/>
            <person name="Noordeloos M.E."/>
            <person name="Ohm R.A."/>
            <person name="Ortiz-Santana B."/>
            <person name="Ovrebo C."/>
            <person name="Racz N."/>
            <person name="Riley R."/>
            <person name="Savchenko A."/>
            <person name="Shiryaev A."/>
            <person name="Soop K."/>
            <person name="Spirin V."/>
            <person name="Szebenyi C."/>
            <person name="Tomsovsky M."/>
            <person name="Tulloss R.E."/>
            <person name="Uehling J."/>
            <person name="Grigoriev I.V."/>
            <person name="Vagvolgyi C."/>
            <person name="Papp T."/>
            <person name="Martin F.M."/>
            <person name="Miettinen O."/>
            <person name="Hibbett D.S."/>
            <person name="Nagy L.G."/>
        </authorList>
    </citation>
    <scope>NUCLEOTIDE SEQUENCE [LARGE SCALE GENOMIC DNA]</scope>
    <source>
        <strain evidence="1 2">FP101781</strain>
    </source>
</reference>
<gene>
    <name evidence="1" type="ORF">FA13DRAFT_1725182</name>
</gene>
<proteinExistence type="predicted"/>
<evidence type="ECO:0000313" key="1">
    <source>
        <dbReference type="EMBL" id="TEB39208.1"/>
    </source>
</evidence>
<name>A0A4Y7TZF6_COPMI</name>